<gene>
    <name evidence="16" type="ORF">FYJ35_07775</name>
</gene>
<keyword evidence="17" id="KW-1185">Reference proteome</keyword>
<evidence type="ECO:0000256" key="2">
    <source>
        <dbReference type="ARBA" id="ARBA00007663"/>
    </source>
</evidence>
<dbReference type="GO" id="GO:0005524">
    <property type="term" value="F:ATP binding"/>
    <property type="evidence" value="ECO:0007669"/>
    <property type="project" value="UniProtKB-UniRule"/>
</dbReference>
<dbReference type="EMBL" id="VULZ01000007">
    <property type="protein sequence ID" value="MSS14942.1"/>
    <property type="molecule type" value="Genomic_DNA"/>
</dbReference>
<feature type="binding site" evidence="14">
    <location>
        <position position="142"/>
    </location>
    <ligand>
        <name>L-threonine</name>
        <dbReference type="ChEBI" id="CHEBI:57926"/>
    </ligand>
</feature>
<dbReference type="GO" id="GO:0006450">
    <property type="term" value="P:regulation of translational fidelity"/>
    <property type="evidence" value="ECO:0007669"/>
    <property type="project" value="TreeGrafter"/>
</dbReference>
<keyword evidence="9 13" id="KW-0547">Nucleotide-binding</keyword>
<dbReference type="InterPro" id="IPR005145">
    <property type="entry name" value="Sua5_C"/>
</dbReference>
<feature type="binding site" evidence="14">
    <location>
        <position position="63"/>
    </location>
    <ligand>
        <name>ATP</name>
        <dbReference type="ChEBI" id="CHEBI:30616"/>
    </ligand>
</feature>
<comment type="caution">
    <text evidence="16">The sequence shown here is derived from an EMBL/GenBank/DDBJ whole genome shotgun (WGS) entry which is preliminary data.</text>
</comment>
<protein>
    <recommendedName>
        <fullName evidence="4 13">Threonylcarbamoyl-AMP synthase</fullName>
        <shortName evidence="13">TC-AMP synthase</shortName>
        <ecNumber evidence="3 13">2.7.7.87</ecNumber>
    </recommendedName>
    <alternativeName>
        <fullName evidence="11 13">L-threonylcarbamoyladenylate synthase</fullName>
    </alternativeName>
</protein>
<dbReference type="GO" id="GO:0000049">
    <property type="term" value="F:tRNA binding"/>
    <property type="evidence" value="ECO:0007669"/>
    <property type="project" value="TreeGrafter"/>
</dbReference>
<evidence type="ECO:0000313" key="16">
    <source>
        <dbReference type="EMBL" id="MSS14942.1"/>
    </source>
</evidence>
<reference evidence="16 17" key="1">
    <citation type="submission" date="2019-08" db="EMBL/GenBank/DDBJ databases">
        <title>In-depth cultivation of the pig gut microbiome towards novel bacterial diversity and tailored functional studies.</title>
        <authorList>
            <person name="Wylensek D."/>
            <person name="Hitch T.C.A."/>
            <person name="Clavel T."/>
        </authorList>
    </citation>
    <scope>NUCLEOTIDE SEQUENCE [LARGE SCALE GENOMIC DNA]</scope>
    <source>
        <strain evidence="16 17">Oil+RF-744-WCA-WT-11</strain>
    </source>
</reference>
<feature type="binding site" evidence="14">
    <location>
        <position position="196"/>
    </location>
    <ligand>
        <name>ATP</name>
        <dbReference type="ChEBI" id="CHEBI:30616"/>
    </ligand>
</feature>
<dbReference type="PIRSF" id="PIRSF004930">
    <property type="entry name" value="Tln_factor_SUA5"/>
    <property type="match status" value="1"/>
</dbReference>
<comment type="catalytic activity">
    <reaction evidence="12 13">
        <text>L-threonine + hydrogencarbonate + ATP = L-threonylcarbamoyladenylate + diphosphate + H2O</text>
        <dbReference type="Rhea" id="RHEA:36407"/>
        <dbReference type="ChEBI" id="CHEBI:15377"/>
        <dbReference type="ChEBI" id="CHEBI:17544"/>
        <dbReference type="ChEBI" id="CHEBI:30616"/>
        <dbReference type="ChEBI" id="CHEBI:33019"/>
        <dbReference type="ChEBI" id="CHEBI:57926"/>
        <dbReference type="ChEBI" id="CHEBI:73682"/>
        <dbReference type="EC" id="2.7.7.87"/>
    </reaction>
</comment>
<evidence type="ECO:0000256" key="10">
    <source>
        <dbReference type="ARBA" id="ARBA00022840"/>
    </source>
</evidence>
<comment type="subcellular location">
    <subcellularLocation>
        <location evidence="1 13">Cytoplasm</location>
    </subcellularLocation>
</comment>
<proteinExistence type="inferred from homology"/>
<evidence type="ECO:0000256" key="5">
    <source>
        <dbReference type="ARBA" id="ARBA00022490"/>
    </source>
</evidence>
<dbReference type="InterPro" id="IPR006070">
    <property type="entry name" value="Sua5-like_dom"/>
</dbReference>
<comment type="function">
    <text evidence="13">Required for the formation of a threonylcarbamoyl group on adenosine at position 37 (t(6)A37) in tRNAs that read codons beginning with adenine.</text>
</comment>
<sequence>MKTIYADMTAGIDRKLMQKAGDILLSGGLVAFPTETVYGLGGNALDAEASRKIYAAKGRPSDNPLIVHIAEFDALERIVTEVPQEARDLADAFWPGPMTMILNKNDRVPASTTGGLGTVAIRMPDNEIAAEMIRAGGGYIAAPSANTSGRPSPTTAQHVKDDLDGKIDMIIDGGPVGIGVESTIIDLTEKIPMILRPGYINMEMLRGVLGEVRMDPGLHFNDPNFHPKAPGMKYRHYAPKAPLTIVEGPQERVVEAIRSLTAQKEAAGGKVGIIATDESAAAYDRGIVKSIGTRTEEITISMHLYGILRDFDDLGVDVIYSEAFDTPRMGQAIMNRLIKAAGHQVIKV</sequence>
<feature type="binding site" evidence="14">
    <location>
        <position position="237"/>
    </location>
    <ligand>
        <name>ATP</name>
        <dbReference type="ChEBI" id="CHEBI:30616"/>
    </ligand>
</feature>
<evidence type="ECO:0000256" key="4">
    <source>
        <dbReference type="ARBA" id="ARBA00015492"/>
    </source>
</evidence>
<evidence type="ECO:0000256" key="6">
    <source>
        <dbReference type="ARBA" id="ARBA00022679"/>
    </source>
</evidence>
<keyword evidence="10 13" id="KW-0067">ATP-binding</keyword>
<feature type="binding site" evidence="14">
    <location>
        <position position="68"/>
    </location>
    <ligand>
        <name>L-threonine</name>
        <dbReference type="ChEBI" id="CHEBI:57926"/>
    </ligand>
</feature>
<feature type="binding site" evidence="14">
    <location>
        <position position="144"/>
    </location>
    <ligand>
        <name>ATP</name>
        <dbReference type="ChEBI" id="CHEBI:30616"/>
    </ligand>
</feature>
<dbReference type="EC" id="2.7.7.87" evidence="3 13"/>
<name>A0A6L5X906_9FIRM</name>
<dbReference type="NCBIfam" id="TIGR00057">
    <property type="entry name" value="L-threonylcarbamoyladenylate synthase"/>
    <property type="match status" value="1"/>
</dbReference>
<keyword evidence="5 13" id="KW-0963">Cytoplasm</keyword>
<dbReference type="GO" id="GO:0008033">
    <property type="term" value="P:tRNA processing"/>
    <property type="evidence" value="ECO:0007669"/>
    <property type="project" value="UniProtKB-KW"/>
</dbReference>
<dbReference type="PROSITE" id="PS51163">
    <property type="entry name" value="YRDC"/>
    <property type="match status" value="1"/>
</dbReference>
<dbReference type="AlphaFoldDB" id="A0A6L5X906"/>
<evidence type="ECO:0000256" key="3">
    <source>
        <dbReference type="ARBA" id="ARBA00012584"/>
    </source>
</evidence>
<dbReference type="RefSeq" id="WP_154525288.1">
    <property type="nucleotide sequence ID" value="NZ_JAQYJL010000008.1"/>
</dbReference>
<dbReference type="InterPro" id="IPR010923">
    <property type="entry name" value="T(6)A37_SUA5"/>
</dbReference>
<evidence type="ECO:0000256" key="11">
    <source>
        <dbReference type="ARBA" id="ARBA00029774"/>
    </source>
</evidence>
<evidence type="ECO:0000256" key="1">
    <source>
        <dbReference type="ARBA" id="ARBA00004496"/>
    </source>
</evidence>
<evidence type="ECO:0000259" key="15">
    <source>
        <dbReference type="PROSITE" id="PS51163"/>
    </source>
</evidence>
<feature type="binding site" evidence="14">
    <location>
        <position position="36"/>
    </location>
    <ligand>
        <name>L-threonine</name>
        <dbReference type="ChEBI" id="CHEBI:57926"/>
    </ligand>
</feature>
<evidence type="ECO:0000256" key="9">
    <source>
        <dbReference type="ARBA" id="ARBA00022741"/>
    </source>
</evidence>
<feature type="binding site" evidence="14">
    <location>
        <position position="118"/>
    </location>
    <ligand>
        <name>ATP</name>
        <dbReference type="ChEBI" id="CHEBI:30616"/>
    </ligand>
</feature>
<dbReference type="Proteomes" id="UP000481852">
    <property type="component" value="Unassembled WGS sequence"/>
</dbReference>
<feature type="binding site" evidence="14">
    <location>
        <position position="122"/>
    </location>
    <ligand>
        <name>L-threonine</name>
        <dbReference type="ChEBI" id="CHEBI:57926"/>
    </ligand>
</feature>
<evidence type="ECO:0000256" key="12">
    <source>
        <dbReference type="ARBA" id="ARBA00048366"/>
    </source>
</evidence>
<evidence type="ECO:0000256" key="8">
    <source>
        <dbReference type="ARBA" id="ARBA00022695"/>
    </source>
</evidence>
<keyword evidence="8 13" id="KW-0548">Nucleotidyltransferase</keyword>
<organism evidence="16 17">
    <name type="scientific">Porcincola intestinalis</name>
    <dbReference type="NCBI Taxonomy" id="2606632"/>
    <lineage>
        <taxon>Bacteria</taxon>
        <taxon>Bacillati</taxon>
        <taxon>Bacillota</taxon>
        <taxon>Clostridia</taxon>
        <taxon>Lachnospirales</taxon>
        <taxon>Lachnospiraceae</taxon>
        <taxon>Porcincola</taxon>
    </lineage>
</organism>
<feature type="binding site" evidence="14">
    <location>
        <position position="182"/>
    </location>
    <ligand>
        <name>L-threonine</name>
        <dbReference type="ChEBI" id="CHEBI:57926"/>
    </ligand>
</feature>
<dbReference type="Gene3D" id="3.90.870.10">
    <property type="entry name" value="DHBP synthase"/>
    <property type="match status" value="1"/>
</dbReference>
<feature type="binding site" evidence="14">
    <location>
        <position position="59"/>
    </location>
    <ligand>
        <name>ATP</name>
        <dbReference type="ChEBI" id="CHEBI:30616"/>
    </ligand>
</feature>
<dbReference type="Pfam" id="PF01300">
    <property type="entry name" value="Sua5_yciO_yrdC"/>
    <property type="match status" value="1"/>
</dbReference>
<feature type="binding site" evidence="14">
    <location>
        <position position="152"/>
    </location>
    <ligand>
        <name>ATP</name>
        <dbReference type="ChEBI" id="CHEBI:30616"/>
    </ligand>
</feature>
<keyword evidence="6 13" id="KW-0808">Transferase</keyword>
<dbReference type="PANTHER" id="PTHR17490:SF16">
    <property type="entry name" value="THREONYLCARBAMOYL-AMP SYNTHASE"/>
    <property type="match status" value="1"/>
</dbReference>
<dbReference type="InterPro" id="IPR038385">
    <property type="entry name" value="Sua5/YwlC_C"/>
</dbReference>
<accession>A0A6L5X906</accession>
<evidence type="ECO:0000313" key="17">
    <source>
        <dbReference type="Proteomes" id="UP000481852"/>
    </source>
</evidence>
<dbReference type="GO" id="GO:0061710">
    <property type="term" value="F:L-threonylcarbamoyladenylate synthase"/>
    <property type="evidence" value="ECO:0007669"/>
    <property type="project" value="UniProtKB-EC"/>
</dbReference>
<dbReference type="PANTHER" id="PTHR17490">
    <property type="entry name" value="SUA5"/>
    <property type="match status" value="1"/>
</dbReference>
<dbReference type="GO" id="GO:0003725">
    <property type="term" value="F:double-stranded RNA binding"/>
    <property type="evidence" value="ECO:0007669"/>
    <property type="project" value="UniProtKB-UniRule"/>
</dbReference>
<evidence type="ECO:0000256" key="13">
    <source>
        <dbReference type="PIRNR" id="PIRNR004930"/>
    </source>
</evidence>
<dbReference type="SUPFAM" id="SSF55821">
    <property type="entry name" value="YrdC/RibB"/>
    <property type="match status" value="1"/>
</dbReference>
<evidence type="ECO:0000256" key="7">
    <source>
        <dbReference type="ARBA" id="ARBA00022694"/>
    </source>
</evidence>
<dbReference type="Gene3D" id="3.40.50.11030">
    <property type="entry name" value="Threonylcarbamoyl-AMP synthase, C-terminal domain"/>
    <property type="match status" value="1"/>
</dbReference>
<evidence type="ECO:0000256" key="14">
    <source>
        <dbReference type="PIRSR" id="PIRSR004930-1"/>
    </source>
</evidence>
<dbReference type="Pfam" id="PF03481">
    <property type="entry name" value="Sua5_C"/>
    <property type="match status" value="1"/>
</dbReference>
<feature type="domain" description="YrdC-like" evidence="15">
    <location>
        <begin position="14"/>
        <end position="200"/>
    </location>
</feature>
<dbReference type="InterPro" id="IPR050156">
    <property type="entry name" value="TC-AMP_synthase_SUA5"/>
</dbReference>
<dbReference type="InterPro" id="IPR017945">
    <property type="entry name" value="DHBP_synth_RibB-like_a/b_dom"/>
</dbReference>
<dbReference type="FunFam" id="3.90.870.10:FF:000009">
    <property type="entry name" value="Threonylcarbamoyl-AMP synthase, putative"/>
    <property type="match status" value="1"/>
</dbReference>
<comment type="similarity">
    <text evidence="2 13">Belongs to the SUA5 family.</text>
</comment>
<dbReference type="GO" id="GO:0005737">
    <property type="term" value="C:cytoplasm"/>
    <property type="evidence" value="ECO:0007669"/>
    <property type="project" value="UniProtKB-SubCell"/>
</dbReference>
<keyword evidence="7 13" id="KW-0819">tRNA processing</keyword>